<sequence>MSARLRVLMSYMRPLCVTRRVRMQQKADVHENVNIRF</sequence>
<organism evidence="1 2">
    <name type="scientific">Streptomyces bottropensis ATCC 25435</name>
    <dbReference type="NCBI Taxonomy" id="1054862"/>
    <lineage>
        <taxon>Bacteria</taxon>
        <taxon>Bacillati</taxon>
        <taxon>Actinomycetota</taxon>
        <taxon>Actinomycetes</taxon>
        <taxon>Kitasatosporales</taxon>
        <taxon>Streptomycetaceae</taxon>
        <taxon>Streptomyces</taxon>
    </lineage>
</organism>
<dbReference type="Proteomes" id="UP000030760">
    <property type="component" value="Unassembled WGS sequence"/>
</dbReference>
<dbReference type="AlphaFoldDB" id="M3DFA2"/>
<reference evidence="2" key="1">
    <citation type="journal article" date="2013" name="Genome Announc.">
        <title>Draft Genome Sequence of Streptomyces bottropensis ATCC 25435, a Bottromycin-Producing Actinomycete.</title>
        <authorList>
            <person name="Zhang H."/>
            <person name="Zhou W."/>
            <person name="Zhuang Y."/>
            <person name="Liang X."/>
            <person name="Liu T."/>
        </authorList>
    </citation>
    <scope>NUCLEOTIDE SEQUENCE [LARGE SCALE GENOMIC DNA]</scope>
    <source>
        <strain evidence="2">ATCC 25435</strain>
    </source>
</reference>
<evidence type="ECO:0000313" key="1">
    <source>
        <dbReference type="EMBL" id="EMF55337.1"/>
    </source>
</evidence>
<gene>
    <name evidence="1" type="ORF">SBD_2650</name>
</gene>
<accession>M3DFA2</accession>
<name>M3DFA2_9ACTN</name>
<protein>
    <submittedName>
        <fullName evidence="1">Uncharacterized protein</fullName>
    </submittedName>
</protein>
<evidence type="ECO:0000313" key="2">
    <source>
        <dbReference type="Proteomes" id="UP000030760"/>
    </source>
</evidence>
<proteinExistence type="predicted"/>
<dbReference type="EMBL" id="KB405067">
    <property type="protein sequence ID" value="EMF55337.1"/>
    <property type="molecule type" value="Genomic_DNA"/>
</dbReference>